<reference evidence="4" key="2">
    <citation type="submission" date="2020-10" db="UniProtKB">
        <authorList>
            <consortium name="WormBaseParasite"/>
        </authorList>
    </citation>
    <scope>IDENTIFICATION</scope>
</reference>
<protein>
    <submittedName>
        <fullName evidence="4">TPM domain-containing protein</fullName>
    </submittedName>
</protein>
<name>A0A7E4W4G7_PANRE</name>
<dbReference type="WBParaSite" id="Pan_g6320.t1">
    <property type="protein sequence ID" value="Pan_g6320.t1"/>
    <property type="gene ID" value="Pan_g6320"/>
</dbReference>
<dbReference type="PANTHER" id="PTHR33748:SF4">
    <property type="entry name" value="MOLO-1"/>
    <property type="match status" value="1"/>
</dbReference>
<organism evidence="3 4">
    <name type="scientific">Panagrellus redivivus</name>
    <name type="common">Microworm</name>
    <dbReference type="NCBI Taxonomy" id="6233"/>
    <lineage>
        <taxon>Eukaryota</taxon>
        <taxon>Metazoa</taxon>
        <taxon>Ecdysozoa</taxon>
        <taxon>Nematoda</taxon>
        <taxon>Chromadorea</taxon>
        <taxon>Rhabditida</taxon>
        <taxon>Tylenchina</taxon>
        <taxon>Panagrolaimomorpha</taxon>
        <taxon>Panagrolaimoidea</taxon>
        <taxon>Panagrolaimidae</taxon>
        <taxon>Panagrellus</taxon>
    </lineage>
</organism>
<sequence length="403" mass="44659">MSKQRLTVQEIKYASLKHCGPLVDSIVVPENDGLMRLEKSPACNFRCNNRPYLLSIQFTYVLMIGGLWRRGAGRVASPTACAARAVYCAMQPTALIFLIGLMGALVPGTVSGGSHRDWSNSAYPDVRGTTYAMCAEKVPSQGLLYVCDPDRILNSTQFIRINEGLERLAIGTPCPCQRRSQCTSGGEAGSPFHGFVVSIALVDNLQMTFHSPSEQQLTDRAESFCKTLEGRWALGDCGNSVIVFVWRHYKKVIIWPARLAERYITPEERKDILANINDLIQTDRWAEALSQITYELHTELKGEPEDRVDTGTLSLIIAVGVASLLTVLITCCVCAFRCFGNLNNDDDGKSLSHFESIPAQDILRRGSQMRRSLSRSPKFQLKNKTPPPRSTLSFLTDADTTMV</sequence>
<evidence type="ECO:0000256" key="1">
    <source>
        <dbReference type="SAM" id="MobiDB-lite"/>
    </source>
</evidence>
<accession>A0A7E4W4G7</accession>
<keyword evidence="2" id="KW-1133">Transmembrane helix</keyword>
<dbReference type="GO" id="GO:0005892">
    <property type="term" value="C:acetylcholine-gated channel complex"/>
    <property type="evidence" value="ECO:0007669"/>
    <property type="project" value="InterPro"/>
</dbReference>
<reference evidence="3" key="1">
    <citation type="journal article" date="2013" name="Genetics">
        <title>The draft genome and transcriptome of Panagrellus redivivus are shaped by the harsh demands of a free-living lifestyle.</title>
        <authorList>
            <person name="Srinivasan J."/>
            <person name="Dillman A.R."/>
            <person name="Macchietto M.G."/>
            <person name="Heikkinen L."/>
            <person name="Lakso M."/>
            <person name="Fracchia K.M."/>
            <person name="Antoshechkin I."/>
            <person name="Mortazavi A."/>
            <person name="Wong G."/>
            <person name="Sternberg P.W."/>
        </authorList>
    </citation>
    <scope>NUCLEOTIDE SEQUENCE [LARGE SCALE GENOMIC DNA]</scope>
    <source>
        <strain evidence="3">MT8872</strain>
    </source>
</reference>
<keyword evidence="3" id="KW-1185">Reference proteome</keyword>
<evidence type="ECO:0000313" key="4">
    <source>
        <dbReference type="WBParaSite" id="Pan_g6320.t1"/>
    </source>
</evidence>
<proteinExistence type="predicted"/>
<feature type="region of interest" description="Disordered" evidence="1">
    <location>
        <begin position="371"/>
        <end position="403"/>
    </location>
</feature>
<keyword evidence="2" id="KW-0812">Transmembrane</keyword>
<dbReference type="Pfam" id="PF17175">
    <property type="entry name" value="MOLO1"/>
    <property type="match status" value="1"/>
</dbReference>
<dbReference type="Gene3D" id="3.10.310.50">
    <property type="match status" value="1"/>
</dbReference>
<feature type="transmembrane region" description="Helical" evidence="2">
    <location>
        <begin position="313"/>
        <end position="336"/>
    </location>
</feature>
<evidence type="ECO:0000313" key="3">
    <source>
        <dbReference type="Proteomes" id="UP000492821"/>
    </source>
</evidence>
<feature type="compositionally biased region" description="Polar residues" evidence="1">
    <location>
        <begin position="390"/>
        <end position="403"/>
    </location>
</feature>
<evidence type="ECO:0000256" key="2">
    <source>
        <dbReference type="SAM" id="Phobius"/>
    </source>
</evidence>
<dbReference type="InterPro" id="IPR033438">
    <property type="entry name" value="MOLO1"/>
</dbReference>
<dbReference type="PANTHER" id="PTHR33748">
    <property type="entry name" value="PROTEIN CBG04600"/>
    <property type="match status" value="1"/>
</dbReference>
<dbReference type="Proteomes" id="UP000492821">
    <property type="component" value="Unassembled WGS sequence"/>
</dbReference>
<dbReference type="AlphaFoldDB" id="A0A7E4W4G7"/>
<keyword evidence="2" id="KW-0472">Membrane</keyword>